<evidence type="ECO:0000313" key="3">
    <source>
        <dbReference type="EMBL" id="KAG7058123.1"/>
    </source>
</evidence>
<name>A0A9P7RJ57_9PEZI</name>
<feature type="region of interest" description="Disordered" evidence="1">
    <location>
        <begin position="60"/>
        <end position="113"/>
    </location>
</feature>
<feature type="compositionally biased region" description="Polar residues" evidence="1">
    <location>
        <begin position="89"/>
        <end position="99"/>
    </location>
</feature>
<dbReference type="Proteomes" id="UP000699042">
    <property type="component" value="Unassembled WGS sequence"/>
</dbReference>
<gene>
    <name evidence="3" type="ORF">JMJ77_005501</name>
</gene>
<keyword evidence="4" id="KW-1185">Reference proteome</keyword>
<feature type="signal peptide" evidence="2">
    <location>
        <begin position="1"/>
        <end position="18"/>
    </location>
</feature>
<reference evidence="3" key="1">
    <citation type="submission" date="2021-05" db="EMBL/GenBank/DDBJ databases">
        <title>Comparative genomics of three Colletotrichum scovillei strains and genetic complementation revealed genes involved fungal growth and virulence on chili pepper.</title>
        <authorList>
            <person name="Hsieh D.-K."/>
            <person name="Chuang S.-C."/>
            <person name="Chen C.-Y."/>
            <person name="Chao Y.-T."/>
            <person name="Lu M.-Y.J."/>
            <person name="Lee M.-H."/>
            <person name="Shih M.-C."/>
        </authorList>
    </citation>
    <scope>NUCLEOTIDE SEQUENCE</scope>
    <source>
        <strain evidence="3">Coll-153</strain>
    </source>
</reference>
<evidence type="ECO:0000256" key="1">
    <source>
        <dbReference type="SAM" id="MobiDB-lite"/>
    </source>
</evidence>
<feature type="non-terminal residue" evidence="3">
    <location>
        <position position="113"/>
    </location>
</feature>
<evidence type="ECO:0000313" key="4">
    <source>
        <dbReference type="Proteomes" id="UP000699042"/>
    </source>
</evidence>
<dbReference type="EMBL" id="JAESDN010000001">
    <property type="protein sequence ID" value="KAG7058123.1"/>
    <property type="molecule type" value="Genomic_DNA"/>
</dbReference>
<dbReference type="AlphaFoldDB" id="A0A9P7RJ57"/>
<keyword evidence="2" id="KW-0732">Signal</keyword>
<organism evidence="3 4">
    <name type="scientific">Colletotrichum scovillei</name>
    <dbReference type="NCBI Taxonomy" id="1209932"/>
    <lineage>
        <taxon>Eukaryota</taxon>
        <taxon>Fungi</taxon>
        <taxon>Dikarya</taxon>
        <taxon>Ascomycota</taxon>
        <taxon>Pezizomycotina</taxon>
        <taxon>Sordariomycetes</taxon>
        <taxon>Hypocreomycetidae</taxon>
        <taxon>Glomerellales</taxon>
        <taxon>Glomerellaceae</taxon>
        <taxon>Colletotrichum</taxon>
        <taxon>Colletotrichum acutatum species complex</taxon>
    </lineage>
</organism>
<feature type="chain" id="PRO_5040129548" evidence="2">
    <location>
        <begin position="19"/>
        <end position="113"/>
    </location>
</feature>
<accession>A0A9P7RJ57</accession>
<protein>
    <submittedName>
        <fullName evidence="3">Uncharacterized protein</fullName>
    </submittedName>
</protein>
<comment type="caution">
    <text evidence="3">The sequence shown here is derived from an EMBL/GenBank/DDBJ whole genome shotgun (WGS) entry which is preliminary data.</text>
</comment>
<proteinExistence type="predicted"/>
<evidence type="ECO:0000256" key="2">
    <source>
        <dbReference type="SAM" id="SignalP"/>
    </source>
</evidence>
<sequence length="113" mass="12068">FLFLLLLSSLAPAPPPGCRSPQSRTFAPACCTLGRNEVVAVGVPCMRYLPRCPGTYPKTKVDVESPAILPPPTSRGKERMRSKAPGPTPSQSQLTSAQKGTKDYTLLSTLSSH</sequence>